<evidence type="ECO:0000313" key="4">
    <source>
        <dbReference type="EMBL" id="PNG03956.1"/>
    </source>
</evidence>
<dbReference type="EMBL" id="POUW01000007">
    <property type="protein sequence ID" value="PNG03956.1"/>
    <property type="molecule type" value="Genomic_DNA"/>
</dbReference>
<reference evidence="4 5" key="1">
    <citation type="submission" date="2018-01" db="EMBL/GenBank/DDBJ databases">
        <title>Denitrification phenotypes of diverse strains of Pseudomonas stutzeri.</title>
        <authorList>
            <person name="Milligan D.A."/>
            <person name="Bergaust L."/>
            <person name="Bakken L.R."/>
            <person name="Frostegard A."/>
        </authorList>
    </citation>
    <scope>NUCLEOTIDE SEQUENCE [LARGE SCALE GENOMIC DNA]</scope>
    <source>
        <strain evidence="4 5">28a3</strain>
    </source>
</reference>
<evidence type="ECO:0000259" key="3">
    <source>
        <dbReference type="Pfam" id="PF13511"/>
    </source>
</evidence>
<organism evidence="4 5">
    <name type="scientific">Stutzerimonas stutzeri</name>
    <name type="common">Pseudomonas stutzeri</name>
    <dbReference type="NCBI Taxonomy" id="316"/>
    <lineage>
        <taxon>Bacteria</taxon>
        <taxon>Pseudomonadati</taxon>
        <taxon>Pseudomonadota</taxon>
        <taxon>Gammaproteobacteria</taxon>
        <taxon>Pseudomonadales</taxon>
        <taxon>Pseudomonadaceae</taxon>
        <taxon>Stutzerimonas</taxon>
    </lineage>
</organism>
<proteinExistence type="predicted"/>
<feature type="signal peptide" evidence="1">
    <location>
        <begin position="1"/>
        <end position="21"/>
    </location>
</feature>
<evidence type="ECO:0000313" key="5">
    <source>
        <dbReference type="Proteomes" id="UP000235897"/>
    </source>
</evidence>
<dbReference type="InterPro" id="IPR025392">
    <property type="entry name" value="DUF4124"/>
</dbReference>
<feature type="domain" description="DUF4124" evidence="3">
    <location>
        <begin position="11"/>
        <end position="59"/>
    </location>
</feature>
<dbReference type="OrthoDB" id="7031901at2"/>
<accession>A0A2N8SN89</accession>
<evidence type="ECO:0000259" key="2">
    <source>
        <dbReference type="Pfam" id="PF04355"/>
    </source>
</evidence>
<feature type="domain" description="Outer membrane protein assembly factor BamE" evidence="2">
    <location>
        <begin position="107"/>
        <end position="159"/>
    </location>
</feature>
<comment type="caution">
    <text evidence="4">The sequence shown here is derived from an EMBL/GenBank/DDBJ whole genome shotgun (WGS) entry which is preliminary data.</text>
</comment>
<sequence length="161" mass="17444">MNKLLIASGCALLLTATPTFAASVYRCTDEAGNVTFTRQGCPPDHTALNQDVTNPTPSSNRVIPLAKPRERGTRKSAATELTVVGVQDDGCGNHLTGSAKRNAMVRQQIRPGMTRADIESTFGTPDAVTSRNGQMQYRYSTDKGRTRTISFDEHGCVRGKR</sequence>
<gene>
    <name evidence="4" type="ORF">CXL00_17375</name>
</gene>
<name>A0A2N8SN89_STUST</name>
<keyword evidence="1" id="KW-0732">Signal</keyword>
<dbReference type="RefSeq" id="WP_021208471.1">
    <property type="nucleotide sequence ID" value="NZ_JAMOIG010000011.1"/>
</dbReference>
<dbReference type="Proteomes" id="UP000235897">
    <property type="component" value="Unassembled WGS sequence"/>
</dbReference>
<feature type="chain" id="PRO_5014711901" evidence="1">
    <location>
        <begin position="22"/>
        <end position="161"/>
    </location>
</feature>
<dbReference type="AlphaFoldDB" id="A0A2N8SN89"/>
<protein>
    <submittedName>
        <fullName evidence="4">DUF4124 domain-containing protein</fullName>
    </submittedName>
</protein>
<dbReference type="InterPro" id="IPR007450">
    <property type="entry name" value="BamE_dom"/>
</dbReference>
<dbReference type="GO" id="GO:0019867">
    <property type="term" value="C:outer membrane"/>
    <property type="evidence" value="ECO:0007669"/>
    <property type="project" value="InterPro"/>
</dbReference>
<dbReference type="Pfam" id="PF13511">
    <property type="entry name" value="DUF4124"/>
    <property type="match status" value="1"/>
</dbReference>
<evidence type="ECO:0000256" key="1">
    <source>
        <dbReference type="SAM" id="SignalP"/>
    </source>
</evidence>
<dbReference type="Pfam" id="PF04355">
    <property type="entry name" value="BamE"/>
    <property type="match status" value="1"/>
</dbReference>